<dbReference type="OrthoDB" id="4068368at2759"/>
<feature type="transmembrane region" description="Helical" evidence="2">
    <location>
        <begin position="20"/>
        <end position="45"/>
    </location>
</feature>
<feature type="region of interest" description="Disordered" evidence="1">
    <location>
        <begin position="688"/>
        <end position="707"/>
    </location>
</feature>
<dbReference type="EMBL" id="HE616745">
    <property type="protein sequence ID" value="CCE91784.1"/>
    <property type="molecule type" value="Genomic_DNA"/>
</dbReference>
<keyword evidence="4" id="KW-1185">Reference proteome</keyword>
<feature type="transmembrane region" description="Helical" evidence="2">
    <location>
        <begin position="124"/>
        <end position="147"/>
    </location>
</feature>
<dbReference type="eggNOG" id="ENOG502RMJZ">
    <property type="taxonomic scope" value="Eukaryota"/>
</dbReference>
<reference evidence="3 4" key="1">
    <citation type="journal article" date="2011" name="Proc. Natl. Acad. Sci. U.S.A.">
        <title>Evolutionary erosion of yeast sex chromosomes by mating-type switching accidents.</title>
        <authorList>
            <person name="Gordon J.L."/>
            <person name="Armisen D."/>
            <person name="Proux-Wera E."/>
            <person name="Oheigeartaigh S.S."/>
            <person name="Byrne K.P."/>
            <person name="Wolfe K.H."/>
        </authorList>
    </citation>
    <scope>NUCLEOTIDE SEQUENCE [LARGE SCALE GENOMIC DNA]</scope>
    <source>
        <strain evidence="4">ATCC 10662 / CBS 1146 / NBRC 0425 / NCYC 2629 / NRRL Y-866</strain>
    </source>
</reference>
<dbReference type="RefSeq" id="XP_003680995.1">
    <property type="nucleotide sequence ID" value="XM_003680947.1"/>
</dbReference>
<dbReference type="FunCoup" id="G8ZT40">
    <property type="interactions" value="37"/>
</dbReference>
<dbReference type="GO" id="GO:0005933">
    <property type="term" value="C:cellular bud"/>
    <property type="evidence" value="ECO:0007669"/>
    <property type="project" value="EnsemblFungi"/>
</dbReference>
<name>G8ZT40_TORDE</name>
<dbReference type="Proteomes" id="UP000005627">
    <property type="component" value="Chromosome 4"/>
</dbReference>
<dbReference type="GeneID" id="11502219"/>
<evidence type="ECO:0000313" key="4">
    <source>
        <dbReference type="Proteomes" id="UP000005627"/>
    </source>
</evidence>
<proteinExistence type="predicted"/>
<dbReference type="GO" id="GO:0006312">
    <property type="term" value="P:mitotic recombination"/>
    <property type="evidence" value="ECO:0007669"/>
    <property type="project" value="EnsemblFungi"/>
</dbReference>
<feature type="compositionally biased region" description="Low complexity" evidence="1">
    <location>
        <begin position="747"/>
        <end position="769"/>
    </location>
</feature>
<dbReference type="AlphaFoldDB" id="G8ZT40"/>
<feature type="compositionally biased region" description="Polar residues" evidence="1">
    <location>
        <begin position="403"/>
        <end position="414"/>
    </location>
</feature>
<feature type="region of interest" description="Disordered" evidence="1">
    <location>
        <begin position="403"/>
        <end position="439"/>
    </location>
</feature>
<gene>
    <name evidence="3" type="primary">TDEL0D02000</name>
    <name evidence="3" type="ORF">TDEL_0D02000</name>
</gene>
<dbReference type="KEGG" id="tdl:TDEL_0D02000"/>
<organism evidence="3 4">
    <name type="scientific">Torulaspora delbrueckii</name>
    <name type="common">Yeast</name>
    <name type="synonym">Candida colliculosa</name>
    <dbReference type="NCBI Taxonomy" id="4950"/>
    <lineage>
        <taxon>Eukaryota</taxon>
        <taxon>Fungi</taxon>
        <taxon>Dikarya</taxon>
        <taxon>Ascomycota</taxon>
        <taxon>Saccharomycotina</taxon>
        <taxon>Saccharomycetes</taxon>
        <taxon>Saccharomycetales</taxon>
        <taxon>Saccharomycetaceae</taxon>
        <taxon>Torulaspora</taxon>
    </lineage>
</organism>
<feature type="transmembrane region" description="Helical" evidence="2">
    <location>
        <begin position="51"/>
        <end position="71"/>
    </location>
</feature>
<keyword evidence="2" id="KW-0472">Membrane</keyword>
<sequence length="802" mass="87998">MVLEADAPMHRIGLYSMSQLPLAILGSLASLASGSVSTALVALFHREEPELIVIACSTILSGLIFLALCLLPMGRSGNSSASLLGKFGIICIQLVILGASVYYLNFGRKHGSLSNTQLHSNLLVALDSLILSTLFLNGLVIGSWISVRKDSIDESREQKSKTMNDPEKYIPLKNSSQTLTPGMEFLHTFQSQSGPKTWNLTDTSGTHSSDEHSFPSVVKHKLEYLSSREASPASTISRKASSISLKLRSASDSPKTKGSIISKLCRGRVKSLHNNRARDGSDSENKNINGRYVTRLSTIPDLSRSVLNFMLSSSDNQVSQENQIRPDRTASQIMESSHGQIAEGERTSSGQALDLERNAIERINSALLPPCLRIMETPPPAQQTTPKEPSGTRMSPVICQHGSTAGVESNTDTLEGSGLGKVPRIPMTSHDNGSDLSTDYDMGTVFPQMATMEMWQENKDTGVQRPEKLHEQVLLPAFDLGRSNSSTGSIDLQTSAGFSFPSKIQPNEITIKNKLVEKDLDTISALEEYFRDVSIHEEDEEQIMQNGLKQDFSSSMLADRVSKELMRTSTRHSPTKSMISVLSAASQQRSHTVRNSYLNMSNDAAHLQNSYYITSPSNAIINATKSSSPTRSQRLKRIGKKLSLSNISDTMTNHSFTSDATGEFLGTSKHDHMRGRSIDFSYVHNLQSTHSPTKSTSGTSMNGSYKDRRNSLIPELAYRAASGPFYLQNGNSTINHEPDLVVNSTFNEQSSNNRNSSSSASTNPSQESTTRYPEVVMSEYDRERWNSILNLKKVDSHGQLKA</sequence>
<protein>
    <submittedName>
        <fullName evidence="3">Uncharacterized protein</fullName>
    </submittedName>
</protein>
<accession>G8ZT40</accession>
<keyword evidence="2" id="KW-1133">Transmembrane helix</keyword>
<feature type="compositionally biased region" description="Polar residues" evidence="1">
    <location>
        <begin position="688"/>
        <end position="703"/>
    </location>
</feature>
<evidence type="ECO:0000256" key="2">
    <source>
        <dbReference type="SAM" id="Phobius"/>
    </source>
</evidence>
<evidence type="ECO:0000256" key="1">
    <source>
        <dbReference type="SAM" id="MobiDB-lite"/>
    </source>
</evidence>
<dbReference type="HOGENOM" id="CLU_019067_0_0_1"/>
<feature type="transmembrane region" description="Helical" evidence="2">
    <location>
        <begin position="83"/>
        <end position="104"/>
    </location>
</feature>
<dbReference type="InParanoid" id="G8ZT40"/>
<keyword evidence="2" id="KW-0812">Transmembrane</keyword>
<evidence type="ECO:0000313" key="3">
    <source>
        <dbReference type="EMBL" id="CCE91784.1"/>
    </source>
</evidence>
<feature type="region of interest" description="Disordered" evidence="1">
    <location>
        <begin position="746"/>
        <end position="774"/>
    </location>
</feature>